<accession>A0A8B6ENW0</accession>
<evidence type="ECO:0000313" key="3">
    <source>
        <dbReference type="Proteomes" id="UP000596742"/>
    </source>
</evidence>
<reference evidence="2" key="1">
    <citation type="submission" date="2018-11" db="EMBL/GenBank/DDBJ databases">
        <authorList>
            <person name="Alioto T."/>
            <person name="Alioto T."/>
        </authorList>
    </citation>
    <scope>NUCLEOTIDE SEQUENCE</scope>
</reference>
<dbReference type="AlphaFoldDB" id="A0A8B6ENW0"/>
<feature type="region of interest" description="Disordered" evidence="1">
    <location>
        <begin position="1"/>
        <end position="45"/>
    </location>
</feature>
<protein>
    <submittedName>
        <fullName evidence="2">Uncharacterized protein</fullName>
    </submittedName>
</protein>
<comment type="caution">
    <text evidence="2">The sequence shown here is derived from an EMBL/GenBank/DDBJ whole genome shotgun (WGS) entry which is preliminary data.</text>
</comment>
<dbReference type="OrthoDB" id="3863715at2759"/>
<evidence type="ECO:0000313" key="2">
    <source>
        <dbReference type="EMBL" id="VDI37722.1"/>
    </source>
</evidence>
<proteinExistence type="predicted"/>
<organism evidence="2 3">
    <name type="scientific">Mytilus galloprovincialis</name>
    <name type="common">Mediterranean mussel</name>
    <dbReference type="NCBI Taxonomy" id="29158"/>
    <lineage>
        <taxon>Eukaryota</taxon>
        <taxon>Metazoa</taxon>
        <taxon>Spiralia</taxon>
        <taxon>Lophotrochozoa</taxon>
        <taxon>Mollusca</taxon>
        <taxon>Bivalvia</taxon>
        <taxon>Autobranchia</taxon>
        <taxon>Pteriomorphia</taxon>
        <taxon>Mytilida</taxon>
        <taxon>Mytiloidea</taxon>
        <taxon>Mytilidae</taxon>
        <taxon>Mytilinae</taxon>
        <taxon>Mytilus</taxon>
    </lineage>
</organism>
<name>A0A8B6ENW0_MYTGA</name>
<feature type="region of interest" description="Disordered" evidence="1">
    <location>
        <begin position="150"/>
        <end position="180"/>
    </location>
</feature>
<dbReference type="Proteomes" id="UP000596742">
    <property type="component" value="Unassembled WGS sequence"/>
</dbReference>
<sequence length="180" mass="20364">MQAGITTPDYDDEKEREPLVSNGLELRGRPVSDYSRNPRVKSYEKSTDIKIRVKDVPLSADDGQILRVLENDSAEGENIQNYNNTEYNEDYTSYYPSHQSNLDNNDDIKEDETHKPIDGAQQDDLINCIIDQSQSILTTTIADNKYSVTKNYPPAARPKVLPARKSGPTNKLTYPDPVKK</sequence>
<keyword evidence="3" id="KW-1185">Reference proteome</keyword>
<gene>
    <name evidence="2" type="ORF">MGAL_10B034323</name>
</gene>
<dbReference type="EMBL" id="UYJE01005483">
    <property type="protein sequence ID" value="VDI37722.1"/>
    <property type="molecule type" value="Genomic_DNA"/>
</dbReference>
<evidence type="ECO:0000256" key="1">
    <source>
        <dbReference type="SAM" id="MobiDB-lite"/>
    </source>
</evidence>